<dbReference type="Proteomes" id="UP000886595">
    <property type="component" value="Unassembled WGS sequence"/>
</dbReference>
<keyword evidence="4 8" id="KW-0347">Helicase</keyword>
<dbReference type="SUPFAM" id="SSF52540">
    <property type="entry name" value="P-loop containing nucleoside triphosphate hydrolases"/>
    <property type="match status" value="1"/>
</dbReference>
<dbReference type="EC" id="3.6.4.13" evidence="1"/>
<dbReference type="GO" id="GO:0003724">
    <property type="term" value="F:RNA helicase activity"/>
    <property type="evidence" value="ECO:0007669"/>
    <property type="project" value="UniProtKB-EC"/>
</dbReference>
<dbReference type="PROSITE" id="PS01159">
    <property type="entry name" value="WW_DOMAIN_1"/>
    <property type="match status" value="1"/>
</dbReference>
<evidence type="ECO:0000259" key="12">
    <source>
        <dbReference type="PROSITE" id="PS51194"/>
    </source>
</evidence>
<feature type="compositionally biased region" description="Gly residues" evidence="9">
    <location>
        <begin position="560"/>
        <end position="623"/>
    </location>
</feature>
<dbReference type="AlphaFoldDB" id="A0A8X7P7B8"/>
<feature type="region of interest" description="Disordered" evidence="9">
    <location>
        <begin position="544"/>
        <end position="669"/>
    </location>
</feature>
<feature type="domain" description="Helicase ATP-binding" evidence="11">
    <location>
        <begin position="197"/>
        <end position="371"/>
    </location>
</feature>
<dbReference type="PROSITE" id="PS51194">
    <property type="entry name" value="HELICASE_CTER"/>
    <property type="match status" value="1"/>
</dbReference>
<dbReference type="Gene3D" id="2.20.70.10">
    <property type="match status" value="1"/>
</dbReference>
<dbReference type="InterPro" id="IPR014014">
    <property type="entry name" value="RNA_helicase_DEAD_Q_motif"/>
</dbReference>
<dbReference type="InterPro" id="IPR001650">
    <property type="entry name" value="Helicase_C-like"/>
</dbReference>
<evidence type="ECO:0000256" key="6">
    <source>
        <dbReference type="ARBA" id="ARBA00022884"/>
    </source>
</evidence>
<keyword evidence="15" id="KW-1185">Reference proteome</keyword>
<feature type="short sequence motif" description="Q motif" evidence="7">
    <location>
        <begin position="166"/>
        <end position="194"/>
    </location>
</feature>
<feature type="domain" description="DEAD-box RNA helicase Q" evidence="13">
    <location>
        <begin position="166"/>
        <end position="194"/>
    </location>
</feature>
<dbReference type="InterPro" id="IPR000629">
    <property type="entry name" value="RNA-helicase_DEAD-box_CS"/>
</dbReference>
<evidence type="ECO:0000259" key="13">
    <source>
        <dbReference type="PROSITE" id="PS51195"/>
    </source>
</evidence>
<gene>
    <name evidence="14" type="ORF">Bca52824_092857</name>
</gene>
<dbReference type="SUPFAM" id="SSF51045">
    <property type="entry name" value="WW domain"/>
    <property type="match status" value="1"/>
</dbReference>
<evidence type="ECO:0000256" key="1">
    <source>
        <dbReference type="ARBA" id="ARBA00012552"/>
    </source>
</evidence>
<feature type="domain" description="WW" evidence="10">
    <location>
        <begin position="28"/>
        <end position="62"/>
    </location>
</feature>
<dbReference type="Pfam" id="PF00270">
    <property type="entry name" value="DEAD"/>
    <property type="match status" value="1"/>
</dbReference>
<dbReference type="InterPro" id="IPR014001">
    <property type="entry name" value="Helicase_ATP-bd"/>
</dbReference>
<dbReference type="GO" id="GO:0005524">
    <property type="term" value="F:ATP binding"/>
    <property type="evidence" value="ECO:0007669"/>
    <property type="project" value="UniProtKB-KW"/>
</dbReference>
<name>A0A8X7P7B8_BRACI</name>
<evidence type="ECO:0000259" key="11">
    <source>
        <dbReference type="PROSITE" id="PS51192"/>
    </source>
</evidence>
<dbReference type="InterPro" id="IPR027417">
    <property type="entry name" value="P-loop_NTPase"/>
</dbReference>
<evidence type="ECO:0000313" key="15">
    <source>
        <dbReference type="Proteomes" id="UP000886595"/>
    </source>
</evidence>
<dbReference type="PROSITE" id="PS51195">
    <property type="entry name" value="Q_MOTIF"/>
    <property type="match status" value="1"/>
</dbReference>
<evidence type="ECO:0000313" key="14">
    <source>
        <dbReference type="EMBL" id="KAG2245318.1"/>
    </source>
</evidence>
<dbReference type="SMART" id="SM00487">
    <property type="entry name" value="DEXDc"/>
    <property type="match status" value="1"/>
</dbReference>
<protein>
    <recommendedName>
        <fullName evidence="1">RNA helicase</fullName>
        <ecNumber evidence="1">3.6.4.13</ecNumber>
    </recommendedName>
</protein>
<reference evidence="14 15" key="1">
    <citation type="submission" date="2020-02" db="EMBL/GenBank/DDBJ databases">
        <authorList>
            <person name="Ma Q."/>
            <person name="Huang Y."/>
            <person name="Song X."/>
            <person name="Pei D."/>
        </authorList>
    </citation>
    <scope>NUCLEOTIDE SEQUENCE [LARGE SCALE GENOMIC DNA]</scope>
    <source>
        <strain evidence="14">Sxm20200214</strain>
        <tissue evidence="14">Leaf</tissue>
    </source>
</reference>
<dbReference type="GO" id="GO:0016787">
    <property type="term" value="F:hydrolase activity"/>
    <property type="evidence" value="ECO:0007669"/>
    <property type="project" value="UniProtKB-KW"/>
</dbReference>
<dbReference type="FunFam" id="3.40.50.300:FF:000079">
    <property type="entry name" value="probable ATP-dependent RNA helicase DDX17"/>
    <property type="match status" value="1"/>
</dbReference>
<comment type="similarity">
    <text evidence="8">Belongs to the DEAD box helicase family.</text>
</comment>
<evidence type="ECO:0000256" key="2">
    <source>
        <dbReference type="ARBA" id="ARBA00022741"/>
    </source>
</evidence>
<proteinExistence type="inferred from homology"/>
<dbReference type="InterPro" id="IPR011545">
    <property type="entry name" value="DEAD/DEAH_box_helicase_dom"/>
</dbReference>
<feature type="region of interest" description="Disordered" evidence="9">
    <location>
        <begin position="57"/>
        <end position="122"/>
    </location>
</feature>
<feature type="compositionally biased region" description="Low complexity" evidence="9">
    <location>
        <begin position="66"/>
        <end position="79"/>
    </location>
</feature>
<feature type="compositionally biased region" description="Basic and acidic residues" evidence="9">
    <location>
        <begin position="80"/>
        <end position="94"/>
    </location>
</feature>
<comment type="caution">
    <text evidence="14">The sequence shown here is derived from an EMBL/GenBank/DDBJ whole genome shotgun (WGS) entry which is preliminary data.</text>
</comment>
<dbReference type="SMART" id="SM00490">
    <property type="entry name" value="HELICc"/>
    <property type="match status" value="1"/>
</dbReference>
<keyword evidence="6" id="KW-0694">RNA-binding</keyword>
<feature type="domain" description="Helicase C-terminal" evidence="12">
    <location>
        <begin position="400"/>
        <end position="544"/>
    </location>
</feature>
<dbReference type="GO" id="GO:0003723">
    <property type="term" value="F:RNA binding"/>
    <property type="evidence" value="ECO:0007669"/>
    <property type="project" value="UniProtKB-KW"/>
</dbReference>
<evidence type="ECO:0000256" key="9">
    <source>
        <dbReference type="SAM" id="MobiDB-lite"/>
    </source>
</evidence>
<dbReference type="PROSITE" id="PS50020">
    <property type="entry name" value="WW_DOMAIN_2"/>
    <property type="match status" value="1"/>
</dbReference>
<dbReference type="PANTHER" id="PTHR47958">
    <property type="entry name" value="ATP-DEPENDENT RNA HELICASE DBP3"/>
    <property type="match status" value="1"/>
</dbReference>
<dbReference type="FunFam" id="3.40.50.300:FF:000008">
    <property type="entry name" value="ATP-dependent RNA helicase RhlB"/>
    <property type="match status" value="1"/>
</dbReference>
<dbReference type="InterPro" id="IPR001202">
    <property type="entry name" value="WW_dom"/>
</dbReference>
<organism evidence="14 15">
    <name type="scientific">Brassica carinata</name>
    <name type="common">Ethiopian mustard</name>
    <name type="synonym">Abyssinian cabbage</name>
    <dbReference type="NCBI Taxonomy" id="52824"/>
    <lineage>
        <taxon>Eukaryota</taxon>
        <taxon>Viridiplantae</taxon>
        <taxon>Streptophyta</taxon>
        <taxon>Embryophyta</taxon>
        <taxon>Tracheophyta</taxon>
        <taxon>Spermatophyta</taxon>
        <taxon>Magnoliopsida</taxon>
        <taxon>eudicotyledons</taxon>
        <taxon>Gunneridae</taxon>
        <taxon>Pentapetalae</taxon>
        <taxon>rosids</taxon>
        <taxon>malvids</taxon>
        <taxon>Brassicales</taxon>
        <taxon>Brassicaceae</taxon>
        <taxon>Brassiceae</taxon>
        <taxon>Brassica</taxon>
    </lineage>
</organism>
<feature type="compositionally biased region" description="Basic and acidic residues" evidence="9">
    <location>
        <begin position="635"/>
        <end position="646"/>
    </location>
</feature>
<dbReference type="CDD" id="cd00201">
    <property type="entry name" value="WW"/>
    <property type="match status" value="1"/>
</dbReference>
<dbReference type="SMART" id="SM00456">
    <property type="entry name" value="WW"/>
    <property type="match status" value="1"/>
</dbReference>
<feature type="compositionally biased region" description="Low complexity" evidence="9">
    <location>
        <begin position="107"/>
        <end position="122"/>
    </location>
</feature>
<evidence type="ECO:0000256" key="5">
    <source>
        <dbReference type="ARBA" id="ARBA00022840"/>
    </source>
</evidence>
<dbReference type="EMBL" id="JAAMPC010000025">
    <property type="protein sequence ID" value="KAG2245318.1"/>
    <property type="molecule type" value="Genomic_DNA"/>
</dbReference>
<dbReference type="CDD" id="cd18787">
    <property type="entry name" value="SF2_C_DEAD"/>
    <property type="match status" value="1"/>
</dbReference>
<accession>A0A8X7P7B8</accession>
<evidence type="ECO:0000256" key="7">
    <source>
        <dbReference type="PROSITE-ProRule" id="PRU00552"/>
    </source>
</evidence>
<keyword evidence="2 8" id="KW-0547">Nucleotide-binding</keyword>
<evidence type="ECO:0000259" key="10">
    <source>
        <dbReference type="PROSITE" id="PS50020"/>
    </source>
</evidence>
<feature type="compositionally biased region" description="Polar residues" evidence="9">
    <location>
        <begin position="96"/>
        <end position="105"/>
    </location>
</feature>
<dbReference type="Pfam" id="PF00271">
    <property type="entry name" value="Helicase_C"/>
    <property type="match status" value="1"/>
</dbReference>
<keyword evidence="3 8" id="KW-0378">Hydrolase</keyword>
<dbReference type="OrthoDB" id="196131at2759"/>
<dbReference type="Gene3D" id="3.40.50.300">
    <property type="entry name" value="P-loop containing nucleotide triphosphate hydrolases"/>
    <property type="match status" value="2"/>
</dbReference>
<sequence>MGRLNRRLLGKMAATATASTIRYAPEDPNLPKPWKGLVDSRTGYLYFWNPETNVTQYERPPSGLAPPVSSPVQTQQPSSGKDEDKYSKGSDGAKNDSGSTFSEASRSGPINSSNAAASGPGNAASCGLVATRPPSSAAGIEKLSPEAYCRRHEITVTGGQVPPPLMSFEATGFPPELLRELYGAGFSAPSPIQAQSWPVAMQNRDIVAVAKTGSGKTLGYLLPGFMHLQRVRNDSRMGPTILVLSPTRELATQIQAEALKFGKSSRISCACLYGGAPKGPQLKEIERGVDIVIATPGRLNDILEMRRISLHQVSYLVLDEADRMLDMGFEPQIRKIVNEVPTKRQTLMYTATWPKEVRKIASDLLANPAQVNIGNVDELVANKSITQTIEVIPPMEKQRRLEQILRSQEPGSKIIIFCSTKRMCDTLARNLTRTFGAAAIHGDKSQQERDDVLNQFRSGRTPVLVATDVAARGLDVKDIRVVVNYDFPNGVEDYVHRIGRTGRAGATGLAYTFFGDQDAKHASDLIKILEGASQKVPQEVRELATRGGGMNKFRRWGTPSSGGGDSGYGGRGGSSYGGRGDSGYGGRGGRGDSGYGGGRGDSGYGGRGGSGYGGRGGDSGGRGSWSDSGRGSGWGRERSRSPERFNRGAAPSTSSPPRSFHEAMMMRQK</sequence>
<evidence type="ECO:0000256" key="8">
    <source>
        <dbReference type="RuleBase" id="RU000492"/>
    </source>
</evidence>
<dbReference type="PROSITE" id="PS00039">
    <property type="entry name" value="DEAD_ATP_HELICASE"/>
    <property type="match status" value="1"/>
</dbReference>
<dbReference type="InterPro" id="IPR036020">
    <property type="entry name" value="WW_dom_sf"/>
</dbReference>
<keyword evidence="5 8" id="KW-0067">ATP-binding</keyword>
<dbReference type="Pfam" id="PF00397">
    <property type="entry name" value="WW"/>
    <property type="match status" value="1"/>
</dbReference>
<dbReference type="PROSITE" id="PS51192">
    <property type="entry name" value="HELICASE_ATP_BIND_1"/>
    <property type="match status" value="1"/>
</dbReference>
<evidence type="ECO:0000256" key="4">
    <source>
        <dbReference type="ARBA" id="ARBA00022806"/>
    </source>
</evidence>
<evidence type="ECO:0000256" key="3">
    <source>
        <dbReference type="ARBA" id="ARBA00022801"/>
    </source>
</evidence>